<dbReference type="InterPro" id="IPR038666">
    <property type="entry name" value="SSP1_head-tail_sf"/>
</dbReference>
<dbReference type="RefSeq" id="WP_380711524.1">
    <property type="nucleotide sequence ID" value="NZ_JBHUML010000002.1"/>
</dbReference>
<dbReference type="Proteomes" id="UP001597520">
    <property type="component" value="Unassembled WGS sequence"/>
</dbReference>
<sequence>MTEEFPHTITFQKPTRTGDGGGGGGEITWEDAFTTEAHVQPLSSNQIAQNQALETPVDHRVYYPARNDVKPDMRVLHGENILDVQSKPLDQGGLDEIHMLRCQMR</sequence>
<organism evidence="2 3">
    <name type="scientific">Salibacterium lacus</name>
    <dbReference type="NCBI Taxonomy" id="1898109"/>
    <lineage>
        <taxon>Bacteria</taxon>
        <taxon>Bacillati</taxon>
        <taxon>Bacillota</taxon>
        <taxon>Bacilli</taxon>
        <taxon>Bacillales</taxon>
        <taxon>Bacillaceae</taxon>
    </lineage>
</organism>
<protein>
    <submittedName>
        <fullName evidence="2">Phage head closure protein</fullName>
    </submittedName>
</protein>
<reference evidence="3" key="1">
    <citation type="journal article" date="2019" name="Int. J. Syst. Evol. Microbiol.">
        <title>The Global Catalogue of Microorganisms (GCM) 10K type strain sequencing project: providing services to taxonomists for standard genome sequencing and annotation.</title>
        <authorList>
            <consortium name="The Broad Institute Genomics Platform"/>
            <consortium name="The Broad Institute Genome Sequencing Center for Infectious Disease"/>
            <person name="Wu L."/>
            <person name="Ma J."/>
        </authorList>
    </citation>
    <scope>NUCLEOTIDE SEQUENCE [LARGE SCALE GENOMIC DNA]</scope>
    <source>
        <strain evidence="3">KCTC 33792</strain>
    </source>
</reference>
<dbReference type="Pfam" id="PF05521">
    <property type="entry name" value="Phage_HCP"/>
    <property type="match status" value="1"/>
</dbReference>
<comment type="caution">
    <text evidence="2">The sequence shown here is derived from an EMBL/GenBank/DDBJ whole genome shotgun (WGS) entry which is preliminary data.</text>
</comment>
<keyword evidence="3" id="KW-1185">Reference proteome</keyword>
<dbReference type="EMBL" id="JBHUML010000002">
    <property type="protein sequence ID" value="MFD2704236.1"/>
    <property type="molecule type" value="Genomic_DNA"/>
</dbReference>
<dbReference type="InterPro" id="IPR008767">
    <property type="entry name" value="Phage_SPP1_head-tail_adaptor"/>
</dbReference>
<accession>A0ABW5SXF6</accession>
<evidence type="ECO:0000313" key="2">
    <source>
        <dbReference type="EMBL" id="MFD2704236.1"/>
    </source>
</evidence>
<dbReference type="Gene3D" id="2.40.10.270">
    <property type="entry name" value="Bacteriophage SPP1 head-tail adaptor protein"/>
    <property type="match status" value="1"/>
</dbReference>
<feature type="region of interest" description="Disordered" evidence="1">
    <location>
        <begin position="1"/>
        <end position="25"/>
    </location>
</feature>
<gene>
    <name evidence="2" type="ORF">ACFSUB_02050</name>
</gene>
<evidence type="ECO:0000313" key="3">
    <source>
        <dbReference type="Proteomes" id="UP001597520"/>
    </source>
</evidence>
<name>A0ABW5SXF6_9BACI</name>
<dbReference type="NCBIfam" id="TIGR01563">
    <property type="entry name" value="gp16_SPP1"/>
    <property type="match status" value="1"/>
</dbReference>
<evidence type="ECO:0000256" key="1">
    <source>
        <dbReference type="SAM" id="MobiDB-lite"/>
    </source>
</evidence>
<proteinExistence type="predicted"/>